<dbReference type="PANTHER" id="PTHR43060">
    <property type="entry name" value="3-HYDROXYISOBUTYRATE DEHYDROGENASE-LIKE 1, MITOCHONDRIAL-RELATED"/>
    <property type="match status" value="1"/>
</dbReference>
<dbReference type="AlphaFoldDB" id="A0A1H2PJD2"/>
<dbReference type="GO" id="GO:0050661">
    <property type="term" value="F:NADP binding"/>
    <property type="evidence" value="ECO:0007669"/>
    <property type="project" value="InterPro"/>
</dbReference>
<evidence type="ECO:0000259" key="4">
    <source>
        <dbReference type="Pfam" id="PF03446"/>
    </source>
</evidence>
<dbReference type="InterPro" id="IPR036291">
    <property type="entry name" value="NAD(P)-bd_dom_sf"/>
</dbReference>
<feature type="domain" description="6-phosphogluconate dehydrogenase NADP-binding" evidence="4">
    <location>
        <begin position="19"/>
        <end position="181"/>
    </location>
</feature>
<protein>
    <submittedName>
        <fullName evidence="6">3-hydroxyisobutyrate dehydrogenase</fullName>
    </submittedName>
</protein>
<dbReference type="SUPFAM" id="SSF51735">
    <property type="entry name" value="NAD(P)-binding Rossmann-fold domains"/>
    <property type="match status" value="1"/>
</dbReference>
<dbReference type="InterPro" id="IPR008927">
    <property type="entry name" value="6-PGluconate_DH-like_C_sf"/>
</dbReference>
<dbReference type="SUPFAM" id="SSF48179">
    <property type="entry name" value="6-phosphogluconate dehydrogenase C-terminal domain-like"/>
    <property type="match status" value="1"/>
</dbReference>
<dbReference type="Gene3D" id="1.10.1040.10">
    <property type="entry name" value="N-(1-d-carboxylethyl)-l-norvaline Dehydrogenase, domain 2"/>
    <property type="match status" value="1"/>
</dbReference>
<dbReference type="PANTHER" id="PTHR43060:SF15">
    <property type="entry name" value="3-HYDROXYISOBUTYRATE DEHYDROGENASE-LIKE 1, MITOCHONDRIAL-RELATED"/>
    <property type="match status" value="1"/>
</dbReference>
<organism evidence="6 7">
    <name type="scientific">Chitinasiproducens palmae</name>
    <dbReference type="NCBI Taxonomy" id="1770053"/>
    <lineage>
        <taxon>Bacteria</taxon>
        <taxon>Pseudomonadati</taxon>
        <taxon>Pseudomonadota</taxon>
        <taxon>Betaproteobacteria</taxon>
        <taxon>Burkholderiales</taxon>
        <taxon>Burkholderiaceae</taxon>
        <taxon>Chitinasiproducens</taxon>
    </lineage>
</organism>
<dbReference type="InterPro" id="IPR013328">
    <property type="entry name" value="6PGD_dom2"/>
</dbReference>
<keyword evidence="2" id="KW-0520">NAD</keyword>
<evidence type="ECO:0000256" key="3">
    <source>
        <dbReference type="PIRSR" id="PIRSR000103-1"/>
    </source>
</evidence>
<dbReference type="STRING" id="1770053.SAMN05216551_101374"/>
<dbReference type="Pfam" id="PF03446">
    <property type="entry name" value="NAD_binding_2"/>
    <property type="match status" value="1"/>
</dbReference>
<evidence type="ECO:0000256" key="2">
    <source>
        <dbReference type="ARBA" id="ARBA00023027"/>
    </source>
</evidence>
<dbReference type="Pfam" id="PF14833">
    <property type="entry name" value="NAD_binding_11"/>
    <property type="match status" value="1"/>
</dbReference>
<evidence type="ECO:0000259" key="5">
    <source>
        <dbReference type="Pfam" id="PF14833"/>
    </source>
</evidence>
<dbReference type="RefSeq" id="WP_091903965.1">
    <property type="nucleotide sequence ID" value="NZ_FNLO01000001.1"/>
</dbReference>
<sequence length="306" mass="31584">MTATPLDVPAQPSSIRPAVGFCGLGKMGLPMARRILSSGQALHVWNRTLDKARELRHASPSLCAVDESPARLAQHCDVMLLCLADAPSVAAVVFGDDGLASAARPGALLIDHSTLAPTLTRSLADRWHAQTGGRWLDAPVSGGTAGAAAGTLAVMAGGDEARLDAARPLLAAYAARITRMGESGAGQASKLANQVIVMTTIAALAEATRLARGTGIDAARLPAALQGGWADSVLLQSVQPRMLAPPAQATGSIRTMLKDFDAIEAFAAEHGIALPLASLVRRWLARAVEHGLAEADVSQIVQVAPD</sequence>
<name>A0A1H2PJD2_9BURK</name>
<gene>
    <name evidence="6" type="ORF">SAMN05216551_101374</name>
</gene>
<dbReference type="OrthoDB" id="9777604at2"/>
<dbReference type="EMBL" id="FNLO01000001">
    <property type="protein sequence ID" value="SDV46486.1"/>
    <property type="molecule type" value="Genomic_DNA"/>
</dbReference>
<dbReference type="Gene3D" id="3.40.50.720">
    <property type="entry name" value="NAD(P)-binding Rossmann-like Domain"/>
    <property type="match status" value="1"/>
</dbReference>
<dbReference type="InterPro" id="IPR006115">
    <property type="entry name" value="6PGDH_NADP-bd"/>
</dbReference>
<feature type="active site" evidence="3">
    <location>
        <position position="190"/>
    </location>
</feature>
<dbReference type="InterPro" id="IPR029154">
    <property type="entry name" value="HIBADH-like_NADP-bd"/>
</dbReference>
<dbReference type="GO" id="GO:0016491">
    <property type="term" value="F:oxidoreductase activity"/>
    <property type="evidence" value="ECO:0007669"/>
    <property type="project" value="UniProtKB-KW"/>
</dbReference>
<reference evidence="7" key="1">
    <citation type="submission" date="2016-09" db="EMBL/GenBank/DDBJ databases">
        <authorList>
            <person name="Varghese N."/>
            <person name="Submissions S."/>
        </authorList>
    </citation>
    <scope>NUCLEOTIDE SEQUENCE [LARGE SCALE GENOMIC DNA]</scope>
    <source>
        <strain evidence="7">JS23</strain>
    </source>
</reference>
<dbReference type="PIRSF" id="PIRSF000103">
    <property type="entry name" value="HIBADH"/>
    <property type="match status" value="1"/>
</dbReference>
<evidence type="ECO:0000313" key="7">
    <source>
        <dbReference type="Proteomes" id="UP000243719"/>
    </source>
</evidence>
<feature type="domain" description="3-hydroxyisobutyrate dehydrogenase-like NAD-binding" evidence="5">
    <location>
        <begin position="184"/>
        <end position="303"/>
    </location>
</feature>
<proteinExistence type="predicted"/>
<dbReference type="InterPro" id="IPR015815">
    <property type="entry name" value="HIBADH-related"/>
</dbReference>
<keyword evidence="7" id="KW-1185">Reference proteome</keyword>
<evidence type="ECO:0000313" key="6">
    <source>
        <dbReference type="EMBL" id="SDV46486.1"/>
    </source>
</evidence>
<keyword evidence="1" id="KW-0560">Oxidoreductase</keyword>
<dbReference type="GO" id="GO:0051287">
    <property type="term" value="F:NAD binding"/>
    <property type="evidence" value="ECO:0007669"/>
    <property type="project" value="InterPro"/>
</dbReference>
<evidence type="ECO:0000256" key="1">
    <source>
        <dbReference type="ARBA" id="ARBA00023002"/>
    </source>
</evidence>
<accession>A0A1H2PJD2</accession>
<dbReference type="Proteomes" id="UP000243719">
    <property type="component" value="Unassembled WGS sequence"/>
</dbReference>